<comment type="caution">
    <text evidence="3">The sequence shown here is derived from an EMBL/GenBank/DDBJ whole genome shotgun (WGS) entry which is preliminary data.</text>
</comment>
<feature type="compositionally biased region" description="Low complexity" evidence="1">
    <location>
        <begin position="1"/>
        <end position="27"/>
    </location>
</feature>
<sequence>MTEQTTPTGTPAEPEATAAPLQSESPAPAEPQAPAAPPAAVQAPPAPVAPPVPDLPQAPPAPVQGQVPATADGQVPVPVTAEGQGPEASAVKVKKDRRVLRAVLRWTAATVVFAAVGTAAAYGITRMERTDVPGLATQADGRWDYPTISKPPLPSGSPGPFAETNASGSHYADLRELVLPAPKGAKADAALRGEDGWLTRKAFLAEYAEKTDRDTVGQLLTDYGLRHIAARGWTTPDGTRTRIYLLQFDTATVAEDLASTQLANYDSAQFAVRGVTGTERDEKFPDRAAVDEITRFAYTESKPYGAEQVREAYLSAGDTVALVVQSHKGLAKAVPFQQTVILQSQLLR</sequence>
<accession>A0ABP9ISJ8</accession>
<feature type="compositionally biased region" description="Pro residues" evidence="1">
    <location>
        <begin position="44"/>
        <end position="62"/>
    </location>
</feature>
<name>A0ABP9ISJ8_9ACTN</name>
<keyword evidence="4" id="KW-1185">Reference proteome</keyword>
<keyword evidence="2" id="KW-0812">Transmembrane</keyword>
<dbReference type="RefSeq" id="WP_345646830.1">
    <property type="nucleotide sequence ID" value="NZ_BAABKB010000005.1"/>
</dbReference>
<organism evidence="3 4">
    <name type="scientific">Streptomyces siamensis</name>
    <dbReference type="NCBI Taxonomy" id="1274986"/>
    <lineage>
        <taxon>Bacteria</taxon>
        <taxon>Bacillati</taxon>
        <taxon>Actinomycetota</taxon>
        <taxon>Actinomycetes</taxon>
        <taxon>Kitasatosporales</taxon>
        <taxon>Streptomycetaceae</taxon>
        <taxon>Streptomyces</taxon>
    </lineage>
</organism>
<keyword evidence="2" id="KW-1133">Transmembrane helix</keyword>
<feature type="transmembrane region" description="Helical" evidence="2">
    <location>
        <begin position="102"/>
        <end position="124"/>
    </location>
</feature>
<protein>
    <submittedName>
        <fullName evidence="3">Uncharacterized protein</fullName>
    </submittedName>
</protein>
<feature type="region of interest" description="Disordered" evidence="1">
    <location>
        <begin position="1"/>
        <end position="92"/>
    </location>
</feature>
<gene>
    <name evidence="3" type="ORF">GCM10023335_26970</name>
</gene>
<evidence type="ECO:0000313" key="4">
    <source>
        <dbReference type="Proteomes" id="UP001501759"/>
    </source>
</evidence>
<evidence type="ECO:0000256" key="2">
    <source>
        <dbReference type="SAM" id="Phobius"/>
    </source>
</evidence>
<dbReference type="EMBL" id="BAABKB010000005">
    <property type="protein sequence ID" value="GAA5008317.1"/>
    <property type="molecule type" value="Genomic_DNA"/>
</dbReference>
<evidence type="ECO:0000313" key="3">
    <source>
        <dbReference type="EMBL" id="GAA5008317.1"/>
    </source>
</evidence>
<evidence type="ECO:0000256" key="1">
    <source>
        <dbReference type="SAM" id="MobiDB-lite"/>
    </source>
</evidence>
<feature type="compositionally biased region" description="Pro residues" evidence="1">
    <location>
        <begin position="28"/>
        <end position="37"/>
    </location>
</feature>
<reference evidence="4" key="1">
    <citation type="journal article" date="2019" name="Int. J. Syst. Evol. Microbiol.">
        <title>The Global Catalogue of Microorganisms (GCM) 10K type strain sequencing project: providing services to taxonomists for standard genome sequencing and annotation.</title>
        <authorList>
            <consortium name="The Broad Institute Genomics Platform"/>
            <consortium name="The Broad Institute Genome Sequencing Center for Infectious Disease"/>
            <person name="Wu L."/>
            <person name="Ma J."/>
        </authorList>
    </citation>
    <scope>NUCLEOTIDE SEQUENCE [LARGE SCALE GENOMIC DNA]</scope>
    <source>
        <strain evidence="4">JCM 18409</strain>
    </source>
</reference>
<dbReference type="Proteomes" id="UP001501759">
    <property type="component" value="Unassembled WGS sequence"/>
</dbReference>
<keyword evidence="2" id="KW-0472">Membrane</keyword>
<proteinExistence type="predicted"/>
<feature type="region of interest" description="Disordered" evidence="1">
    <location>
        <begin position="138"/>
        <end position="166"/>
    </location>
</feature>